<reference evidence="8" key="1">
    <citation type="submission" date="2015-02" db="EMBL/GenBank/DDBJ databases">
        <title>A transcriptome of Wollemia nobilis - a relic of Gondwana.</title>
        <authorList>
            <person name="Chia J.Y."/>
            <person name="Leong Y.S."/>
            <person name="Abdul Karim S."/>
            <person name="Wan Azmi N."/>
            <person name="Hercus R."/>
            <person name="Croft L."/>
        </authorList>
    </citation>
    <scope>NUCLEOTIDE SEQUENCE</scope>
    <source>
        <strain evidence="8">MaeBrown</strain>
        <tissue evidence="8">Leaf</tissue>
    </source>
</reference>
<feature type="domain" description="AN1-type" evidence="7">
    <location>
        <begin position="100"/>
        <end position="146"/>
    </location>
</feature>
<feature type="domain" description="A20-type" evidence="6">
    <location>
        <begin position="18"/>
        <end position="52"/>
    </location>
</feature>
<evidence type="ECO:0000256" key="5">
    <source>
        <dbReference type="PROSITE-ProRule" id="PRU00449"/>
    </source>
</evidence>
<dbReference type="PROSITE" id="PS51039">
    <property type="entry name" value="ZF_AN1"/>
    <property type="match status" value="1"/>
</dbReference>
<dbReference type="Pfam" id="PF01754">
    <property type="entry name" value="zf-A20"/>
    <property type="match status" value="1"/>
</dbReference>
<dbReference type="GO" id="GO:0008270">
    <property type="term" value="F:zinc ion binding"/>
    <property type="evidence" value="ECO:0007669"/>
    <property type="project" value="UniProtKB-KW"/>
</dbReference>
<dbReference type="PANTHER" id="PTHR10634:SF149">
    <property type="entry name" value="AN1-TYPE DOMAIN-CONTAINING PROTEIN-RELATED"/>
    <property type="match status" value="1"/>
</dbReference>
<keyword evidence="3 5" id="KW-0863">Zinc-finger</keyword>
<dbReference type="InterPro" id="IPR050652">
    <property type="entry name" value="AN1_A20_ZnFinger"/>
</dbReference>
<comment type="function">
    <text evidence="1">May be involved in environmental stress response.</text>
</comment>
<keyword evidence="2" id="KW-0479">Metal-binding</keyword>
<dbReference type="SMART" id="SM00259">
    <property type="entry name" value="ZnF_A20"/>
    <property type="match status" value="1"/>
</dbReference>
<evidence type="ECO:0000259" key="7">
    <source>
        <dbReference type="PROSITE" id="PS51039"/>
    </source>
</evidence>
<dbReference type="SUPFAM" id="SSF57716">
    <property type="entry name" value="Glucocorticoid receptor-like (DNA-binding domain)"/>
    <property type="match status" value="1"/>
</dbReference>
<protein>
    <submittedName>
        <fullName evidence="9">TSA: Wollemia nobilis Ref_Wollemi_Transcript_11586_1514 transcribed RNA sequence</fullName>
    </submittedName>
    <submittedName>
        <fullName evidence="8">TSA: Wollemia nobilis Ref_Wollemi_Transcript_11587_1227 transcribed RNA sequence</fullName>
    </submittedName>
</protein>
<dbReference type="PROSITE" id="PS51036">
    <property type="entry name" value="ZF_A20"/>
    <property type="match status" value="1"/>
</dbReference>
<dbReference type="SMART" id="SM00154">
    <property type="entry name" value="ZnF_AN1"/>
    <property type="match status" value="1"/>
</dbReference>
<dbReference type="InterPro" id="IPR000058">
    <property type="entry name" value="Znf_AN1"/>
</dbReference>
<accession>A0A0C9S8C8</accession>
<evidence type="ECO:0000256" key="2">
    <source>
        <dbReference type="ARBA" id="ARBA00022723"/>
    </source>
</evidence>
<dbReference type="EMBL" id="GCHU01011520">
    <property type="protein sequence ID" value="JAG87709.1"/>
    <property type="molecule type" value="Transcribed_RNA"/>
</dbReference>
<evidence type="ECO:0000256" key="4">
    <source>
        <dbReference type="ARBA" id="ARBA00022833"/>
    </source>
</evidence>
<dbReference type="InterPro" id="IPR002653">
    <property type="entry name" value="Znf_A20"/>
</dbReference>
<name>A0A0C9S8C8_9CONI</name>
<dbReference type="FunFam" id="4.10.1110.10:FF:000001">
    <property type="entry name" value="Zinc finger AN1-type containing 6"/>
    <property type="match status" value="1"/>
</dbReference>
<dbReference type="Pfam" id="PF01428">
    <property type="entry name" value="zf-AN1"/>
    <property type="match status" value="1"/>
</dbReference>
<dbReference type="Gene3D" id="4.10.1110.10">
    <property type="entry name" value="AN1-like Zinc finger"/>
    <property type="match status" value="1"/>
</dbReference>
<dbReference type="SUPFAM" id="SSF118310">
    <property type="entry name" value="AN1-like Zinc finger"/>
    <property type="match status" value="1"/>
</dbReference>
<dbReference type="InterPro" id="IPR035896">
    <property type="entry name" value="AN1-like_Znf"/>
</dbReference>
<proteinExistence type="predicted"/>
<dbReference type="EMBL" id="GCHU01011521">
    <property type="protein sequence ID" value="JAG87708.1"/>
    <property type="molecule type" value="Transcribed_RNA"/>
</dbReference>
<evidence type="ECO:0000259" key="6">
    <source>
        <dbReference type="PROSITE" id="PS51036"/>
    </source>
</evidence>
<organism evidence="8">
    <name type="scientific">Wollemia nobilis</name>
    <dbReference type="NCBI Taxonomy" id="56998"/>
    <lineage>
        <taxon>Eukaryota</taxon>
        <taxon>Viridiplantae</taxon>
        <taxon>Streptophyta</taxon>
        <taxon>Embryophyta</taxon>
        <taxon>Tracheophyta</taxon>
        <taxon>Spermatophyta</taxon>
        <taxon>Pinopsida</taxon>
        <taxon>Pinidae</taxon>
        <taxon>Conifers II</taxon>
        <taxon>Araucariales</taxon>
        <taxon>Araucariaceae</taxon>
        <taxon>Wollemia</taxon>
    </lineage>
</organism>
<dbReference type="AlphaFoldDB" id="A0A0C9S8C8"/>
<evidence type="ECO:0000256" key="1">
    <source>
        <dbReference type="ARBA" id="ARBA00003732"/>
    </source>
</evidence>
<dbReference type="PANTHER" id="PTHR10634">
    <property type="entry name" value="AN1-TYPE ZINC FINGER PROTEIN"/>
    <property type="match status" value="1"/>
</dbReference>
<dbReference type="Gene3D" id="1.20.5.4770">
    <property type="match status" value="1"/>
</dbReference>
<evidence type="ECO:0000313" key="9">
    <source>
        <dbReference type="EMBL" id="JAG87709.1"/>
    </source>
</evidence>
<evidence type="ECO:0000256" key="3">
    <source>
        <dbReference type="ARBA" id="ARBA00022771"/>
    </source>
</evidence>
<sequence length="165" mass="17792">MAQESWKRDGDETGCQPPEGPVLCANKCGFFGSSATMNFCSKCYRDLVLKQGKASKASVAAVALPKIEQSTEKESQVLPILATTEQGEVGASSSGGEEKKTLANRCCSCKKRVGLTGFKCRCGDTFCALHRYSDKHNCPFDYRKAGQEAIAKDNPVVKAEKIGKI</sequence>
<evidence type="ECO:0000313" key="8">
    <source>
        <dbReference type="EMBL" id="JAG87708.1"/>
    </source>
</evidence>
<keyword evidence="4" id="KW-0862">Zinc</keyword>
<dbReference type="GO" id="GO:0003677">
    <property type="term" value="F:DNA binding"/>
    <property type="evidence" value="ECO:0007669"/>
    <property type="project" value="InterPro"/>
</dbReference>